<accession>A0AAV5IJU3</accession>
<evidence type="ECO:0000313" key="2">
    <source>
        <dbReference type="Proteomes" id="UP001054252"/>
    </source>
</evidence>
<comment type="caution">
    <text evidence="1">The sequence shown here is derived from an EMBL/GenBank/DDBJ whole genome shotgun (WGS) entry which is preliminary data.</text>
</comment>
<dbReference type="Proteomes" id="UP001054252">
    <property type="component" value="Unassembled WGS sequence"/>
</dbReference>
<evidence type="ECO:0000313" key="1">
    <source>
        <dbReference type="EMBL" id="GKU97956.1"/>
    </source>
</evidence>
<proteinExistence type="predicted"/>
<gene>
    <name evidence="1" type="ORF">SLEP1_g11025</name>
</gene>
<sequence length="160" mass="16423">MVSLSISLSVAHPSLTSISPSQFPLLLLLPKLVVESISFAAVEAIYSTVAGSIYSAAVEAIYSTVVGSIYSAAAEAIYSDVTGSICSTVAAEDIWSTIVAAEACCRSLLPNPSPLLLSKPSSLLLLDASTLLLPDPSALLLLPSHLLLLPEPFAVVAGAI</sequence>
<protein>
    <submittedName>
        <fullName evidence="1">Uncharacterized protein</fullName>
    </submittedName>
</protein>
<dbReference type="AlphaFoldDB" id="A0AAV5IJU3"/>
<keyword evidence="2" id="KW-1185">Reference proteome</keyword>
<name>A0AAV5IJU3_9ROSI</name>
<organism evidence="1 2">
    <name type="scientific">Rubroshorea leprosula</name>
    <dbReference type="NCBI Taxonomy" id="152421"/>
    <lineage>
        <taxon>Eukaryota</taxon>
        <taxon>Viridiplantae</taxon>
        <taxon>Streptophyta</taxon>
        <taxon>Embryophyta</taxon>
        <taxon>Tracheophyta</taxon>
        <taxon>Spermatophyta</taxon>
        <taxon>Magnoliopsida</taxon>
        <taxon>eudicotyledons</taxon>
        <taxon>Gunneridae</taxon>
        <taxon>Pentapetalae</taxon>
        <taxon>rosids</taxon>
        <taxon>malvids</taxon>
        <taxon>Malvales</taxon>
        <taxon>Dipterocarpaceae</taxon>
        <taxon>Rubroshorea</taxon>
    </lineage>
</organism>
<reference evidence="1 2" key="1">
    <citation type="journal article" date="2021" name="Commun. Biol.">
        <title>The genome of Shorea leprosula (Dipterocarpaceae) highlights the ecological relevance of drought in aseasonal tropical rainforests.</title>
        <authorList>
            <person name="Ng K.K.S."/>
            <person name="Kobayashi M.J."/>
            <person name="Fawcett J.A."/>
            <person name="Hatakeyama M."/>
            <person name="Paape T."/>
            <person name="Ng C.H."/>
            <person name="Ang C.C."/>
            <person name="Tnah L.H."/>
            <person name="Lee C.T."/>
            <person name="Nishiyama T."/>
            <person name="Sese J."/>
            <person name="O'Brien M.J."/>
            <person name="Copetti D."/>
            <person name="Mohd Noor M.I."/>
            <person name="Ong R.C."/>
            <person name="Putra M."/>
            <person name="Sireger I.Z."/>
            <person name="Indrioko S."/>
            <person name="Kosugi Y."/>
            <person name="Izuno A."/>
            <person name="Isagi Y."/>
            <person name="Lee S.L."/>
            <person name="Shimizu K.K."/>
        </authorList>
    </citation>
    <scope>NUCLEOTIDE SEQUENCE [LARGE SCALE GENOMIC DNA]</scope>
    <source>
        <strain evidence="1">214</strain>
    </source>
</reference>
<dbReference type="EMBL" id="BPVZ01000012">
    <property type="protein sequence ID" value="GKU97956.1"/>
    <property type="molecule type" value="Genomic_DNA"/>
</dbReference>